<organism evidence="3 4">
    <name type="scientific">Microbotryum silenes-dioicae</name>
    <dbReference type="NCBI Taxonomy" id="796604"/>
    <lineage>
        <taxon>Eukaryota</taxon>
        <taxon>Fungi</taxon>
        <taxon>Dikarya</taxon>
        <taxon>Basidiomycota</taxon>
        <taxon>Pucciniomycotina</taxon>
        <taxon>Microbotryomycetes</taxon>
        <taxon>Microbotryales</taxon>
        <taxon>Microbotryaceae</taxon>
        <taxon>Microbotryum</taxon>
    </lineage>
</organism>
<dbReference type="AlphaFoldDB" id="A0A2X0LU64"/>
<evidence type="ECO:0000256" key="2">
    <source>
        <dbReference type="SAM" id="SignalP"/>
    </source>
</evidence>
<keyword evidence="2" id="KW-0732">Signal</keyword>
<feature type="signal peptide" evidence="2">
    <location>
        <begin position="1"/>
        <end position="22"/>
    </location>
</feature>
<proteinExistence type="predicted"/>
<gene>
    <name evidence="3" type="primary">BQ5605_C014g07528</name>
    <name evidence="3" type="ORF">BQ5605_C014G07528</name>
</gene>
<sequence length="310" mass="32479">MHLVTVLPFALVAFLGSTGVQALIKTANATLEALYLVEYDTKAYGTPETGAVKHFGTNFHQACVAAAIQKNSHHALSLIPYQDTNTTDISTPWVYANCGGRLKRRDGTWDNHGPVTDLVSLLQLWPQVTTRAASAVTDVPQFPTSQMDLAMNNTLFLGNARIVSGPDGKPYAPAYPPPTKPTPETRDADAASPVPDSTELVPGTTLPGPSTIPGPGTTPPGPGTTLPGPSTIPGPGTTPPGPGPTLVPVSRPTTPLTGGHGRKGRKHRNGRKGGFKRVQVTVDDTVDDFLMNGQVQPTDSVDTLLGGIAF</sequence>
<feature type="region of interest" description="Disordered" evidence="1">
    <location>
        <begin position="167"/>
        <end position="274"/>
    </location>
</feature>
<dbReference type="STRING" id="796604.A0A2X0LU64"/>
<evidence type="ECO:0000256" key="1">
    <source>
        <dbReference type="SAM" id="MobiDB-lite"/>
    </source>
</evidence>
<protein>
    <submittedName>
        <fullName evidence="3">BQ5605_C014g07528 protein</fullName>
    </submittedName>
</protein>
<accession>A0A2X0LU64</accession>
<feature type="chain" id="PRO_5015855361" evidence="2">
    <location>
        <begin position="23"/>
        <end position="310"/>
    </location>
</feature>
<feature type="compositionally biased region" description="Basic residues" evidence="1">
    <location>
        <begin position="260"/>
        <end position="274"/>
    </location>
</feature>
<name>A0A2X0LU64_9BASI</name>
<reference evidence="3 4" key="1">
    <citation type="submission" date="2016-11" db="EMBL/GenBank/DDBJ databases">
        <authorList>
            <person name="Jaros S."/>
            <person name="Januszkiewicz K."/>
            <person name="Wedrychowicz H."/>
        </authorList>
    </citation>
    <scope>NUCLEOTIDE SEQUENCE [LARGE SCALE GENOMIC DNA]</scope>
</reference>
<evidence type="ECO:0000313" key="4">
    <source>
        <dbReference type="Proteomes" id="UP000249464"/>
    </source>
</evidence>
<feature type="compositionally biased region" description="Pro residues" evidence="1">
    <location>
        <begin position="230"/>
        <end position="245"/>
    </location>
</feature>
<evidence type="ECO:0000313" key="3">
    <source>
        <dbReference type="EMBL" id="SGY18987.1"/>
    </source>
</evidence>
<dbReference type="EMBL" id="FQNC01000016">
    <property type="protein sequence ID" value="SGY18987.1"/>
    <property type="molecule type" value="Genomic_DNA"/>
</dbReference>
<keyword evidence="4" id="KW-1185">Reference proteome</keyword>
<dbReference type="Proteomes" id="UP000249464">
    <property type="component" value="Unassembled WGS sequence"/>
</dbReference>
<feature type="compositionally biased region" description="Pro residues" evidence="1">
    <location>
        <begin position="210"/>
        <end position="222"/>
    </location>
</feature>